<evidence type="ECO:0000313" key="2">
    <source>
        <dbReference type="Proteomes" id="UP000515123"/>
    </source>
</evidence>
<name>A0A6P5G1A9_ANACO</name>
<dbReference type="CDD" id="cd23656">
    <property type="entry name" value="Abraxas_plant"/>
    <property type="match status" value="1"/>
</dbReference>
<dbReference type="PANTHER" id="PTHR31728">
    <property type="entry name" value="ABRAXAS FAMILY MEMBER"/>
    <property type="match status" value="1"/>
</dbReference>
<feature type="region of interest" description="Disordered" evidence="1">
    <location>
        <begin position="36"/>
        <end position="63"/>
    </location>
</feature>
<dbReference type="InterPro" id="IPR023241">
    <property type="entry name" value="FAM175_plant"/>
</dbReference>
<dbReference type="Proteomes" id="UP000515123">
    <property type="component" value="Linkage group 13"/>
</dbReference>
<keyword evidence="2" id="KW-1185">Reference proteome</keyword>
<dbReference type="GO" id="GO:0031593">
    <property type="term" value="F:polyubiquitin modification-dependent protein binding"/>
    <property type="evidence" value="ECO:0007669"/>
    <property type="project" value="TreeGrafter"/>
</dbReference>
<reference evidence="2" key="1">
    <citation type="journal article" date="2015" name="Nat. Genet.">
        <title>The pineapple genome and the evolution of CAM photosynthesis.</title>
        <authorList>
            <person name="Ming R."/>
            <person name="VanBuren R."/>
            <person name="Wai C.M."/>
            <person name="Tang H."/>
            <person name="Schatz M.C."/>
            <person name="Bowers J.E."/>
            <person name="Lyons E."/>
            <person name="Wang M.L."/>
            <person name="Chen J."/>
            <person name="Biggers E."/>
            <person name="Zhang J."/>
            <person name="Huang L."/>
            <person name="Zhang L."/>
            <person name="Miao W."/>
            <person name="Zhang J."/>
            <person name="Ye Z."/>
            <person name="Miao C."/>
            <person name="Lin Z."/>
            <person name="Wang H."/>
            <person name="Zhou H."/>
            <person name="Yim W.C."/>
            <person name="Priest H.D."/>
            <person name="Zheng C."/>
            <person name="Woodhouse M."/>
            <person name="Edger P.P."/>
            <person name="Guyot R."/>
            <person name="Guo H.B."/>
            <person name="Guo H."/>
            <person name="Zheng G."/>
            <person name="Singh R."/>
            <person name="Sharma A."/>
            <person name="Min X."/>
            <person name="Zheng Y."/>
            <person name="Lee H."/>
            <person name="Gurtowski J."/>
            <person name="Sedlazeck F.J."/>
            <person name="Harkess A."/>
            <person name="McKain M.R."/>
            <person name="Liao Z."/>
            <person name="Fang J."/>
            <person name="Liu J."/>
            <person name="Zhang X."/>
            <person name="Zhang Q."/>
            <person name="Hu W."/>
            <person name="Qin Y."/>
            <person name="Wang K."/>
            <person name="Chen L.Y."/>
            <person name="Shirley N."/>
            <person name="Lin Y.R."/>
            <person name="Liu L.Y."/>
            <person name="Hernandez A.G."/>
            <person name="Wright C.L."/>
            <person name="Bulone V."/>
            <person name="Tuskan G.A."/>
            <person name="Heath K."/>
            <person name="Zee F."/>
            <person name="Moore P.H."/>
            <person name="Sunkar R."/>
            <person name="Leebens-Mack J.H."/>
            <person name="Mockler T."/>
            <person name="Bennetzen J.L."/>
            <person name="Freeling M."/>
            <person name="Sankoff D."/>
            <person name="Paterson A.H."/>
            <person name="Zhu X."/>
            <person name="Yang X."/>
            <person name="Smith J.A."/>
            <person name="Cushman J.C."/>
            <person name="Paull R.E."/>
            <person name="Yu Q."/>
        </authorList>
    </citation>
    <scope>NUCLEOTIDE SEQUENCE [LARGE SCALE GENOMIC DNA]</scope>
    <source>
        <strain evidence="2">cv. F153</strain>
    </source>
</reference>
<evidence type="ECO:0000313" key="3">
    <source>
        <dbReference type="RefSeq" id="XP_020102179.1"/>
    </source>
</evidence>
<dbReference type="GO" id="GO:0005634">
    <property type="term" value="C:nucleus"/>
    <property type="evidence" value="ECO:0007669"/>
    <property type="project" value="TreeGrafter"/>
</dbReference>
<protein>
    <submittedName>
        <fullName evidence="3">Uncharacterized protein LOC109719776</fullName>
    </submittedName>
</protein>
<reference evidence="3" key="2">
    <citation type="submission" date="2025-08" db="UniProtKB">
        <authorList>
            <consortium name="RefSeq"/>
        </authorList>
    </citation>
    <scope>IDENTIFICATION</scope>
    <source>
        <tissue evidence="3">Leaf</tissue>
    </source>
</reference>
<sequence>MAEELPSVEKVSISGATLASLLQRFASSHGDVDGLLFGHLSPLPPPPTHDDDDPPIPSPSSSSSAAAAAASITGLFVSGSPMSFYDPLGRVDLPTLCLSAASAGASAASVVGWFSARRRSPLRPSMRELAVSLSLSQAPALALPADGSPPRDPRPCVFLLLSSSATANLAVHTHEYRAFVLRPDPSGGSLVPRSLDVINVGPAFRAQYGSFSPESPLPWMPHRPRGAEEKEGDGRGKRGESLSRQRSAAREQRMLDAVTEGFGVERLEKLVGPAAVEYTSQLEDLYGKMLLKLESLARQVEKSSARVLEQENRNLLMRSKLAGLE</sequence>
<dbReference type="PANTHER" id="PTHR31728:SF5">
    <property type="entry name" value="OS07G0540200 PROTEIN"/>
    <property type="match status" value="1"/>
</dbReference>
<dbReference type="AlphaFoldDB" id="A0A6P5G1A9"/>
<feature type="compositionally biased region" description="Basic and acidic residues" evidence="1">
    <location>
        <begin position="225"/>
        <end position="250"/>
    </location>
</feature>
<accession>A0A6P5G1A9</accession>
<organism evidence="2 3">
    <name type="scientific">Ananas comosus</name>
    <name type="common">Pineapple</name>
    <name type="synonym">Ananas ananas</name>
    <dbReference type="NCBI Taxonomy" id="4615"/>
    <lineage>
        <taxon>Eukaryota</taxon>
        <taxon>Viridiplantae</taxon>
        <taxon>Streptophyta</taxon>
        <taxon>Embryophyta</taxon>
        <taxon>Tracheophyta</taxon>
        <taxon>Spermatophyta</taxon>
        <taxon>Magnoliopsida</taxon>
        <taxon>Liliopsida</taxon>
        <taxon>Poales</taxon>
        <taxon>Bromeliaceae</taxon>
        <taxon>Bromelioideae</taxon>
        <taxon>Ananas</taxon>
    </lineage>
</organism>
<evidence type="ECO:0000256" key="1">
    <source>
        <dbReference type="SAM" id="MobiDB-lite"/>
    </source>
</evidence>
<dbReference type="OrthoDB" id="6358435at2759"/>
<feature type="region of interest" description="Disordered" evidence="1">
    <location>
        <begin position="215"/>
        <end position="250"/>
    </location>
</feature>
<proteinExistence type="predicted"/>
<dbReference type="GeneID" id="109719776"/>
<dbReference type="PRINTS" id="PR02051">
    <property type="entry name" value="PROTEINF175"/>
</dbReference>
<dbReference type="RefSeq" id="XP_020102179.1">
    <property type="nucleotide sequence ID" value="XM_020246590.1"/>
</dbReference>
<gene>
    <name evidence="3" type="primary">LOC109719776</name>
</gene>
<dbReference type="PRINTS" id="PR02054">
    <property type="entry name" value="FAM175PLANT"/>
</dbReference>
<dbReference type="InterPro" id="IPR023238">
    <property type="entry name" value="FAM175"/>
</dbReference>